<sequence length="138" mass="14838">MGLVQTQYVAAEQALVNNKLDIATDRLTTDKQEQTHTQTVVGAETLFNPTDQTHIKQYHQKEETLMKAKQTKLFTQGATKTEVTVPKTTDLNVATAATSTSTTRSSKQQNGGSGIVALFSGLSITAGGGASVLLRRRD</sequence>
<dbReference type="NCBIfam" id="TIGR03927">
    <property type="entry name" value="T7SS_EssA_Firm"/>
    <property type="match status" value="1"/>
</dbReference>
<keyword evidence="1" id="KW-0472">Membrane</keyword>
<evidence type="ECO:0000313" key="3">
    <source>
        <dbReference type="Proteomes" id="UP000050823"/>
    </source>
</evidence>
<dbReference type="Proteomes" id="UP000050823">
    <property type="component" value="Unassembled WGS sequence"/>
</dbReference>
<dbReference type="EMBL" id="AYZB01000035">
    <property type="protein sequence ID" value="KRM22340.1"/>
    <property type="molecule type" value="Genomic_DNA"/>
</dbReference>
<dbReference type="InterPro" id="IPR018920">
    <property type="entry name" value="EssA/YueC"/>
</dbReference>
<name>A0AA89KX58_9LACO</name>
<proteinExistence type="predicted"/>
<feature type="transmembrane region" description="Helical" evidence="1">
    <location>
        <begin position="114"/>
        <end position="134"/>
    </location>
</feature>
<accession>A0AA89KX58</accession>
<reference evidence="2 3" key="1">
    <citation type="journal article" date="2015" name="Genome Announc.">
        <title>Expanding the biotechnology potential of lactobacilli through comparative genomics of 213 strains and associated genera.</title>
        <authorList>
            <person name="Sun Z."/>
            <person name="Harris H.M."/>
            <person name="McCann A."/>
            <person name="Guo C."/>
            <person name="Argimon S."/>
            <person name="Zhang W."/>
            <person name="Yang X."/>
            <person name="Jeffery I.B."/>
            <person name="Cooney J.C."/>
            <person name="Kagawa T.F."/>
            <person name="Liu W."/>
            <person name="Song Y."/>
            <person name="Salvetti E."/>
            <person name="Wrobel A."/>
            <person name="Rasinkangas P."/>
            <person name="Parkhill J."/>
            <person name="Rea M.C."/>
            <person name="O'Sullivan O."/>
            <person name="Ritari J."/>
            <person name="Douillard F.P."/>
            <person name="Paul Ross R."/>
            <person name="Yang R."/>
            <person name="Briner A.E."/>
            <person name="Felis G.E."/>
            <person name="de Vos W.M."/>
            <person name="Barrangou R."/>
            <person name="Klaenhammer T.R."/>
            <person name="Caufield P.W."/>
            <person name="Cui Y."/>
            <person name="Zhang H."/>
            <person name="O'Toole P.W."/>
        </authorList>
    </citation>
    <scope>NUCLEOTIDE SEQUENCE [LARGE SCALE GENOMIC DNA]</scope>
    <source>
        <strain evidence="2 3">DSM 20719</strain>
    </source>
</reference>
<comment type="caution">
    <text evidence="2">The sequence shown here is derived from an EMBL/GenBank/DDBJ whole genome shotgun (WGS) entry which is preliminary data.</text>
</comment>
<keyword evidence="1" id="KW-0812">Transmembrane</keyword>
<protein>
    <submittedName>
        <fullName evidence="2">Uncharacterized protein</fullName>
    </submittedName>
</protein>
<keyword evidence="1" id="KW-1133">Transmembrane helix</keyword>
<evidence type="ECO:0000256" key="1">
    <source>
        <dbReference type="SAM" id="Phobius"/>
    </source>
</evidence>
<organism evidence="2 3">
    <name type="scientific">Latilactobacillus graminis DSM 20719</name>
    <dbReference type="NCBI Taxonomy" id="1423752"/>
    <lineage>
        <taxon>Bacteria</taxon>
        <taxon>Bacillati</taxon>
        <taxon>Bacillota</taxon>
        <taxon>Bacilli</taxon>
        <taxon>Lactobacillales</taxon>
        <taxon>Lactobacillaceae</taxon>
        <taxon>Latilactobacillus</taxon>
    </lineage>
</organism>
<gene>
    <name evidence="2" type="ORF">FC90_GL000941</name>
</gene>
<dbReference type="AlphaFoldDB" id="A0AA89KX58"/>
<evidence type="ECO:0000313" key="2">
    <source>
        <dbReference type="EMBL" id="KRM22340.1"/>
    </source>
</evidence>